<evidence type="ECO:0000256" key="1">
    <source>
        <dbReference type="ARBA" id="ARBA00012784"/>
    </source>
</evidence>
<dbReference type="Pfam" id="PF00962">
    <property type="entry name" value="A_deaminase"/>
    <property type="match status" value="1"/>
</dbReference>
<evidence type="ECO:0000256" key="2">
    <source>
        <dbReference type="ARBA" id="ARBA00022723"/>
    </source>
</evidence>
<feature type="binding site" evidence="9">
    <location>
        <position position="19"/>
    </location>
    <ligand>
        <name>substrate</name>
    </ligand>
</feature>
<feature type="binding site" evidence="9">
    <location>
        <position position="202"/>
    </location>
    <ligand>
        <name>Zn(2+)</name>
        <dbReference type="ChEBI" id="CHEBI:29105"/>
        <note>catalytic</note>
    </ligand>
</feature>
<comment type="catalytic activity">
    <reaction evidence="7">
        <text>adenosine + H2O + H(+) = inosine + NH4(+)</text>
        <dbReference type="Rhea" id="RHEA:24408"/>
        <dbReference type="ChEBI" id="CHEBI:15377"/>
        <dbReference type="ChEBI" id="CHEBI:15378"/>
        <dbReference type="ChEBI" id="CHEBI:16335"/>
        <dbReference type="ChEBI" id="CHEBI:17596"/>
        <dbReference type="ChEBI" id="CHEBI:28938"/>
        <dbReference type="EC" id="3.5.4.4"/>
    </reaction>
    <physiologicalReaction direction="left-to-right" evidence="7">
        <dbReference type="Rhea" id="RHEA:24409"/>
    </physiologicalReaction>
</comment>
<evidence type="ECO:0000256" key="3">
    <source>
        <dbReference type="ARBA" id="ARBA00022801"/>
    </source>
</evidence>
<dbReference type="CDD" id="cd01320">
    <property type="entry name" value="ADA"/>
    <property type="match status" value="1"/>
</dbReference>
<evidence type="ECO:0000256" key="4">
    <source>
        <dbReference type="ARBA" id="ARBA00022833"/>
    </source>
</evidence>
<comment type="function">
    <text evidence="9">Catalyzes the hydrolytic deamination of adenosine and 2-deoxyadenosine.</text>
</comment>
<dbReference type="InterPro" id="IPR001365">
    <property type="entry name" value="A_deaminase_dom"/>
</dbReference>
<evidence type="ECO:0000256" key="6">
    <source>
        <dbReference type="ARBA" id="ARBA00031852"/>
    </source>
</evidence>
<dbReference type="GO" id="GO:0009117">
    <property type="term" value="P:nucleotide metabolic process"/>
    <property type="evidence" value="ECO:0007669"/>
    <property type="project" value="UniProtKB-KW"/>
</dbReference>
<comment type="caution">
    <text evidence="9">Lacks conserved residue(s) required for the propagation of feature annotation.</text>
</comment>
<evidence type="ECO:0000313" key="11">
    <source>
        <dbReference type="EMBL" id="HHM02409.1"/>
    </source>
</evidence>
<comment type="similarity">
    <text evidence="9">Belongs to the metallo-dependent hydrolases superfamily. Adenosine and AMP deaminases family. Adenosine deaminase subfamily.</text>
</comment>
<dbReference type="Proteomes" id="UP000885771">
    <property type="component" value="Unassembled WGS sequence"/>
</dbReference>
<protein>
    <recommendedName>
        <fullName evidence="1 9">Adenosine deaminase</fullName>
        <ecNumber evidence="1 9">3.5.4.4</ecNumber>
    </recommendedName>
    <alternativeName>
        <fullName evidence="6 9">Adenosine aminohydrolase</fullName>
    </alternativeName>
</protein>
<evidence type="ECO:0000256" key="8">
    <source>
        <dbReference type="ARBA" id="ARBA00049213"/>
    </source>
</evidence>
<dbReference type="GO" id="GO:0009897">
    <property type="term" value="C:external side of plasma membrane"/>
    <property type="evidence" value="ECO:0007669"/>
    <property type="project" value="TreeGrafter"/>
</dbReference>
<organism evidence="11">
    <name type="scientific">Caldithrix abyssi</name>
    <dbReference type="NCBI Taxonomy" id="187145"/>
    <lineage>
        <taxon>Bacteria</taxon>
        <taxon>Pseudomonadati</taxon>
        <taxon>Calditrichota</taxon>
        <taxon>Calditrichia</taxon>
        <taxon>Calditrichales</taxon>
        <taxon>Calditrichaceae</taxon>
        <taxon>Caldithrix</taxon>
    </lineage>
</organism>
<dbReference type="NCBIfam" id="TIGR01430">
    <property type="entry name" value="aden_deam"/>
    <property type="match status" value="1"/>
</dbReference>
<dbReference type="GO" id="GO:0005829">
    <property type="term" value="C:cytosol"/>
    <property type="evidence" value="ECO:0007669"/>
    <property type="project" value="TreeGrafter"/>
</dbReference>
<dbReference type="InterPro" id="IPR032466">
    <property type="entry name" value="Metal_Hydrolase"/>
</dbReference>
<dbReference type="GO" id="GO:0060169">
    <property type="term" value="P:negative regulation of adenosine receptor signaling pathway"/>
    <property type="evidence" value="ECO:0007669"/>
    <property type="project" value="TreeGrafter"/>
</dbReference>
<dbReference type="GO" id="GO:0043103">
    <property type="term" value="P:hypoxanthine salvage"/>
    <property type="evidence" value="ECO:0007669"/>
    <property type="project" value="TreeGrafter"/>
</dbReference>
<evidence type="ECO:0000259" key="10">
    <source>
        <dbReference type="Pfam" id="PF00962"/>
    </source>
</evidence>
<dbReference type="GO" id="GO:0008270">
    <property type="term" value="F:zinc ion binding"/>
    <property type="evidence" value="ECO:0007669"/>
    <property type="project" value="UniProtKB-UniRule"/>
</dbReference>
<evidence type="ECO:0000256" key="5">
    <source>
        <dbReference type="ARBA" id="ARBA00023080"/>
    </source>
</evidence>
<feature type="domain" description="Adenosine deaminase" evidence="10">
    <location>
        <begin position="12"/>
        <end position="336"/>
    </location>
</feature>
<gene>
    <name evidence="9 11" type="primary">add</name>
    <name evidence="11" type="ORF">ENJ15_05295</name>
</gene>
<dbReference type="SUPFAM" id="SSF51556">
    <property type="entry name" value="Metallo-dependent hydrolases"/>
    <property type="match status" value="1"/>
</dbReference>
<accession>A0A7V5VFE9</accession>
<feature type="binding site" evidence="9">
    <location>
        <position position="175"/>
    </location>
    <ligand>
        <name>substrate</name>
    </ligand>
</feature>
<feature type="site" description="Important for catalytic activity" evidence="9">
    <location>
        <position position="226"/>
    </location>
</feature>
<feature type="active site" description="Proton donor" evidence="9">
    <location>
        <position position="205"/>
    </location>
</feature>
<comment type="cofactor">
    <cofactor evidence="9">
        <name>Zn(2+)</name>
        <dbReference type="ChEBI" id="CHEBI:29105"/>
    </cofactor>
    <text evidence="9">Binds 1 zinc ion per subunit.</text>
</comment>
<keyword evidence="5 9" id="KW-0546">Nucleotide metabolism</keyword>
<dbReference type="HAMAP" id="MF_00540">
    <property type="entry name" value="A_deaminase"/>
    <property type="match status" value="1"/>
</dbReference>
<feature type="binding site" evidence="9">
    <location>
        <position position="17"/>
    </location>
    <ligand>
        <name>Zn(2+)</name>
        <dbReference type="ChEBI" id="CHEBI:29105"/>
        <note>catalytic</note>
    </ligand>
</feature>
<evidence type="ECO:0000256" key="9">
    <source>
        <dbReference type="HAMAP-Rule" id="MF_00540"/>
    </source>
</evidence>
<keyword evidence="4 9" id="KW-0862">Zinc</keyword>
<keyword evidence="2 9" id="KW-0479">Metal-binding</keyword>
<dbReference type="GO" id="GO:0046103">
    <property type="term" value="P:inosine biosynthetic process"/>
    <property type="evidence" value="ECO:0007669"/>
    <property type="project" value="TreeGrafter"/>
</dbReference>
<dbReference type="GO" id="GO:0009168">
    <property type="term" value="P:purine ribonucleoside monophosphate biosynthetic process"/>
    <property type="evidence" value="ECO:0007669"/>
    <property type="project" value="UniProtKB-UniRule"/>
</dbReference>
<dbReference type="Gene3D" id="3.20.20.140">
    <property type="entry name" value="Metal-dependent hydrolases"/>
    <property type="match status" value="1"/>
</dbReference>
<feature type="binding site" evidence="9">
    <location>
        <position position="283"/>
    </location>
    <ligand>
        <name>Zn(2+)</name>
        <dbReference type="ChEBI" id="CHEBI:29105"/>
        <note>catalytic</note>
    </ligand>
</feature>
<dbReference type="PANTHER" id="PTHR11409">
    <property type="entry name" value="ADENOSINE DEAMINASE"/>
    <property type="match status" value="1"/>
</dbReference>
<keyword evidence="3 9" id="KW-0378">Hydrolase</keyword>
<dbReference type="InterPro" id="IPR006330">
    <property type="entry name" value="Ado/ade_deaminase"/>
</dbReference>
<dbReference type="GO" id="GO:0006154">
    <property type="term" value="P:adenosine catabolic process"/>
    <property type="evidence" value="ECO:0007669"/>
    <property type="project" value="TreeGrafter"/>
</dbReference>
<dbReference type="AlphaFoldDB" id="A0A7V5VFE9"/>
<comment type="caution">
    <text evidence="11">The sequence shown here is derived from an EMBL/GenBank/DDBJ whole genome shotgun (WGS) entry which is preliminary data.</text>
</comment>
<feature type="binding site" evidence="9">
    <location>
        <position position="19"/>
    </location>
    <ligand>
        <name>Zn(2+)</name>
        <dbReference type="ChEBI" id="CHEBI:29105"/>
        <note>catalytic</note>
    </ligand>
</feature>
<dbReference type="EMBL" id="DRLI01000200">
    <property type="protein sequence ID" value="HHM02409.1"/>
    <property type="molecule type" value="Genomic_DNA"/>
</dbReference>
<name>A0A7V5VFE9_CALAY</name>
<comment type="catalytic activity">
    <reaction evidence="8">
        <text>2'-deoxyadenosine + H2O + H(+) = 2'-deoxyinosine + NH4(+)</text>
        <dbReference type="Rhea" id="RHEA:28190"/>
        <dbReference type="ChEBI" id="CHEBI:15377"/>
        <dbReference type="ChEBI" id="CHEBI:15378"/>
        <dbReference type="ChEBI" id="CHEBI:17256"/>
        <dbReference type="ChEBI" id="CHEBI:28938"/>
        <dbReference type="ChEBI" id="CHEBI:28997"/>
        <dbReference type="EC" id="3.5.4.4"/>
    </reaction>
    <physiologicalReaction direction="left-to-right" evidence="8">
        <dbReference type="Rhea" id="RHEA:28191"/>
    </physiologicalReaction>
</comment>
<sequence>MELDKNILRQMPKTDLHCHLDGSLRIDTILDLAKKQNVELPSTDPKKLKEILVPGLNCPSLVEYLKPFDITLSVMQEAEAIERIAYELAEDAAAENVRYLEVRFSPVLHLQKGLKLPEIVDAAIAGLKRAEHDFDIKTGLIICGMRNINPETSVLLAELTIAYKNRGVVAFDLAGAEENYPAKDHIEAFYLTLNNNVNCTAHAGEAYGPESIHQAIHYCGAHRIGHGTRLKEDGDLLNYVNDHRIPMEICLTSNIQTKAASSFETHPLRFYYEIGLRVTLNTDSRLISDTDVTNELWLAAKYAELDMDDIKNIIVSGFKSAFLPVKEKKLLLERVNRELEQF</sequence>
<dbReference type="EC" id="3.5.4.4" evidence="1 9"/>
<proteinExistence type="inferred from homology"/>
<dbReference type="GO" id="GO:0004000">
    <property type="term" value="F:adenosine deaminase activity"/>
    <property type="evidence" value="ECO:0007669"/>
    <property type="project" value="UniProtKB-UniRule"/>
</dbReference>
<dbReference type="InterPro" id="IPR028893">
    <property type="entry name" value="A_deaminase"/>
</dbReference>
<reference evidence="11" key="1">
    <citation type="journal article" date="2020" name="mSystems">
        <title>Genome- and Community-Level Interaction Insights into Carbon Utilization and Element Cycling Functions of Hydrothermarchaeota in Hydrothermal Sediment.</title>
        <authorList>
            <person name="Zhou Z."/>
            <person name="Liu Y."/>
            <person name="Xu W."/>
            <person name="Pan J."/>
            <person name="Luo Z.H."/>
            <person name="Li M."/>
        </authorList>
    </citation>
    <scope>NUCLEOTIDE SEQUENCE [LARGE SCALE GENOMIC DNA]</scope>
    <source>
        <strain evidence="11">HyVt-460</strain>
    </source>
</reference>
<feature type="binding site" evidence="9">
    <location>
        <position position="21"/>
    </location>
    <ligand>
        <name>substrate</name>
    </ligand>
</feature>
<evidence type="ECO:0000256" key="7">
    <source>
        <dbReference type="ARBA" id="ARBA00047989"/>
    </source>
</evidence>
<dbReference type="PANTHER" id="PTHR11409:SF43">
    <property type="entry name" value="ADENOSINE DEAMINASE"/>
    <property type="match status" value="1"/>
</dbReference>